<evidence type="ECO:0000256" key="3">
    <source>
        <dbReference type="ARBA" id="ARBA00022763"/>
    </source>
</evidence>
<dbReference type="SMART" id="SM00532">
    <property type="entry name" value="LIGANc"/>
    <property type="match status" value="1"/>
</dbReference>
<keyword evidence="9" id="KW-1185">Reference proteome</keyword>
<dbReference type="EC" id="6.5.1.2" evidence="5"/>
<keyword evidence="5" id="KW-0520">NAD</keyword>
<dbReference type="PANTHER" id="PTHR47810:SF1">
    <property type="entry name" value="DNA LIGASE B"/>
    <property type="match status" value="1"/>
</dbReference>
<keyword evidence="1 5" id="KW-0436">Ligase</keyword>
<name>A0ABS6MZ39_9GAMM</name>
<accession>A0ABS6MZ39</accession>
<dbReference type="RefSeq" id="WP_217682525.1">
    <property type="nucleotide sequence ID" value="NZ_JAHRGL010000049.1"/>
</dbReference>
<feature type="signal peptide" evidence="6">
    <location>
        <begin position="1"/>
        <end position="26"/>
    </location>
</feature>
<dbReference type="Pfam" id="PF01653">
    <property type="entry name" value="DNA_ligase_aden"/>
    <property type="match status" value="1"/>
</dbReference>
<dbReference type="GO" id="GO:0003911">
    <property type="term" value="F:DNA ligase (NAD+) activity"/>
    <property type="evidence" value="ECO:0007669"/>
    <property type="project" value="UniProtKB-EC"/>
</dbReference>
<evidence type="ECO:0000256" key="1">
    <source>
        <dbReference type="ARBA" id="ARBA00022598"/>
    </source>
</evidence>
<feature type="domain" description="NAD-dependent DNA ligase N-terminal" evidence="7">
    <location>
        <begin position="35"/>
        <end position="434"/>
    </location>
</feature>
<evidence type="ECO:0000259" key="7">
    <source>
        <dbReference type="SMART" id="SM00532"/>
    </source>
</evidence>
<keyword evidence="2 5" id="KW-0235">DNA replication</keyword>
<dbReference type="InterPro" id="IPR013840">
    <property type="entry name" value="DNAligase_N"/>
</dbReference>
<organism evidence="8 9">
    <name type="scientific">Geopseudomonas aromaticivorans</name>
    <dbReference type="NCBI Taxonomy" id="2849492"/>
    <lineage>
        <taxon>Bacteria</taxon>
        <taxon>Pseudomonadati</taxon>
        <taxon>Pseudomonadota</taxon>
        <taxon>Gammaproteobacteria</taxon>
        <taxon>Pseudomonadales</taxon>
        <taxon>Pseudomonadaceae</taxon>
        <taxon>Geopseudomonas</taxon>
    </lineage>
</organism>
<sequence>MPRRLLRALPAALVALALPPLPVAHAACPDWSAERAARELPALASQIERWDAAYHRDGRALVDDALYDQARARLEQWSQCFPAAARTPQALAAAAGPLAHPVAHTGLAKLADPAALEAWVAGQDDLWVQPKVDGVAVSLVYQDGALVQAISRGDGRHGQDWTASARQIAAIPAQLDSGPGRLLLHGELYWRLDRHVQAASGGAGARGKVAGLLARQALSRAEGAGIGLFVWDWPDGPPTMQERLAGLRRLGFDSPAYTQPVQQAADVARWREQWYRQALPFASDGIVIRHGTRPPAARWQAQPPHWAVAWKYPAAQALAEVRTVEFRIGRRGRITPLLHLVPLQLDDRRIARVSAGSLTRWRQLDIRPGDQIALRLAGQSIPRLDGVVWQAAERVALDVPDPARHHPLSCWRASEPGCAGQFHARLVWLGGRQGLALAGIGAGTWQALQDSGRLDGLADWLELSEAQLAALPGFGAARAGTVWRSLQGARQRPFVSWLGALGLPPSGSARLAADWTTLAARSAADWQKAGASHRQAVSLATFLAHPEVNALRTRLQAAGVAGF</sequence>
<dbReference type="HAMAP" id="MF_01587">
    <property type="entry name" value="DNA_ligase_B"/>
    <property type="match status" value="1"/>
</dbReference>
<evidence type="ECO:0000256" key="4">
    <source>
        <dbReference type="ARBA" id="ARBA00023204"/>
    </source>
</evidence>
<evidence type="ECO:0000256" key="6">
    <source>
        <dbReference type="SAM" id="SignalP"/>
    </source>
</evidence>
<gene>
    <name evidence="5 8" type="primary">ligB</name>
    <name evidence="8" type="ORF">KRX52_14985</name>
</gene>
<proteinExistence type="inferred from homology"/>
<dbReference type="InterPro" id="IPR013839">
    <property type="entry name" value="DNAligase_adenylation"/>
</dbReference>
<keyword evidence="3 5" id="KW-0227">DNA damage</keyword>
<dbReference type="Proteomes" id="UP000813068">
    <property type="component" value="Unassembled WGS sequence"/>
</dbReference>
<keyword evidence="4 5" id="KW-0234">DNA repair</keyword>
<dbReference type="NCBIfam" id="NF005987">
    <property type="entry name" value="PRK08097.1"/>
    <property type="match status" value="1"/>
</dbReference>
<dbReference type="InterPro" id="IPR004150">
    <property type="entry name" value="NAD_DNA_ligase_OB"/>
</dbReference>
<feature type="active site" description="N6-AMP-lysine intermediate" evidence="5">
    <location>
        <position position="131"/>
    </location>
</feature>
<dbReference type="PANTHER" id="PTHR47810">
    <property type="entry name" value="DNA LIGASE"/>
    <property type="match status" value="1"/>
</dbReference>
<dbReference type="EMBL" id="JAHRGL010000049">
    <property type="protein sequence ID" value="MBV2134082.1"/>
    <property type="molecule type" value="Genomic_DNA"/>
</dbReference>
<evidence type="ECO:0000256" key="5">
    <source>
        <dbReference type="HAMAP-Rule" id="MF_01587"/>
    </source>
</evidence>
<feature type="chain" id="PRO_5047527376" description="DNA ligase B" evidence="6">
    <location>
        <begin position="27"/>
        <end position="563"/>
    </location>
</feature>
<comment type="caution">
    <text evidence="8">The sequence shown here is derived from an EMBL/GenBank/DDBJ whole genome shotgun (WGS) entry which is preliminary data.</text>
</comment>
<comment type="function">
    <text evidence="5">Catalyzes the formation of phosphodiester linkages between 5'-phosphoryl and 3'-hydroxyl groups in double-stranded DNA using NAD as a coenzyme and as the energy source for the reaction.</text>
</comment>
<reference evidence="8 9" key="1">
    <citation type="submission" date="2021-06" db="EMBL/GenBank/DDBJ databases">
        <title>Differences between aerobic and microaerobic xylene degrading microbial communities.</title>
        <authorList>
            <person name="Banerjee S."/>
            <person name="Tancsics A."/>
        </authorList>
    </citation>
    <scope>NUCLEOTIDE SEQUENCE [LARGE SCALE GENOMIC DNA]</scope>
    <source>
        <strain evidence="8 9">MAP12</strain>
    </source>
</reference>
<evidence type="ECO:0000256" key="2">
    <source>
        <dbReference type="ARBA" id="ARBA00022705"/>
    </source>
</evidence>
<evidence type="ECO:0000313" key="9">
    <source>
        <dbReference type="Proteomes" id="UP000813068"/>
    </source>
</evidence>
<dbReference type="InterPro" id="IPR020923">
    <property type="entry name" value="DNA_ligase_B"/>
</dbReference>
<comment type="catalytic activity">
    <reaction evidence="5">
        <text>NAD(+) + (deoxyribonucleotide)n-3'-hydroxyl + 5'-phospho-(deoxyribonucleotide)m = (deoxyribonucleotide)n+m + AMP + beta-nicotinamide D-nucleotide.</text>
        <dbReference type="EC" id="6.5.1.2"/>
    </reaction>
</comment>
<keyword evidence="6" id="KW-0732">Signal</keyword>
<protein>
    <recommendedName>
        <fullName evidence="5">DNA ligase B</fullName>
        <ecNumber evidence="5">6.5.1.2</ecNumber>
    </recommendedName>
    <alternativeName>
        <fullName evidence="5">Polydeoxyribonucleotide synthase [NAD(+)] B</fullName>
    </alternativeName>
</protein>
<dbReference type="Pfam" id="PF03120">
    <property type="entry name" value="OB_DNA_ligase"/>
    <property type="match status" value="1"/>
</dbReference>
<evidence type="ECO:0000313" key="8">
    <source>
        <dbReference type="EMBL" id="MBV2134082.1"/>
    </source>
</evidence>
<dbReference type="InterPro" id="IPR050326">
    <property type="entry name" value="NAD_dep_DNA_ligaseB"/>
</dbReference>
<comment type="similarity">
    <text evidence="5">Belongs to the NAD-dependent DNA ligase family. LigB subfamily.</text>
</comment>